<dbReference type="Proteomes" id="UP000053599">
    <property type="component" value="Unassembled WGS sequence"/>
</dbReference>
<evidence type="ECO:0000313" key="13">
    <source>
        <dbReference type="Proteomes" id="UP000053599"/>
    </source>
</evidence>
<evidence type="ECO:0000313" key="12">
    <source>
        <dbReference type="EMBL" id="KIV85785.1"/>
    </source>
</evidence>
<dbReference type="GO" id="GO:0071555">
    <property type="term" value="P:cell wall organization"/>
    <property type="evidence" value="ECO:0007669"/>
    <property type="project" value="UniProtKB-KW"/>
</dbReference>
<dbReference type="PANTHER" id="PTHR31737:SF2">
    <property type="entry name" value="PROTEIN TOS1"/>
    <property type="match status" value="1"/>
</dbReference>
<dbReference type="InterPro" id="IPR018805">
    <property type="entry name" value="YJL171C/Tos1_C"/>
</dbReference>
<organism evidence="12 13">
    <name type="scientific">Exophiala sideris</name>
    <dbReference type="NCBI Taxonomy" id="1016849"/>
    <lineage>
        <taxon>Eukaryota</taxon>
        <taxon>Fungi</taxon>
        <taxon>Dikarya</taxon>
        <taxon>Ascomycota</taxon>
        <taxon>Pezizomycotina</taxon>
        <taxon>Eurotiomycetes</taxon>
        <taxon>Chaetothyriomycetidae</taxon>
        <taxon>Chaetothyriales</taxon>
        <taxon>Herpotrichiellaceae</taxon>
        <taxon>Exophiala</taxon>
    </lineage>
</organism>
<evidence type="ECO:0000256" key="5">
    <source>
        <dbReference type="ARBA" id="ARBA00022801"/>
    </source>
</evidence>
<proteinExistence type="inferred from homology"/>
<evidence type="ECO:0000256" key="1">
    <source>
        <dbReference type="ARBA" id="ARBA00000382"/>
    </source>
</evidence>
<accession>A0A0D1WAD5</accession>
<dbReference type="Pfam" id="PF10290">
    <property type="entry name" value="YJL171C_Tos1_N"/>
    <property type="match status" value="1"/>
</dbReference>
<feature type="compositionally biased region" description="Low complexity" evidence="8">
    <location>
        <begin position="360"/>
        <end position="384"/>
    </location>
</feature>
<comment type="similarity">
    <text evidence="2">Belongs to the PGA52 family.</text>
</comment>
<dbReference type="PANTHER" id="PTHR31737">
    <property type="entry name" value="PROTEIN TOS1"/>
    <property type="match status" value="1"/>
</dbReference>
<feature type="domain" description="Cell wall protein YJL171C/Tos1 N-terminal" evidence="11">
    <location>
        <begin position="34"/>
        <end position="94"/>
    </location>
</feature>
<evidence type="ECO:0000256" key="8">
    <source>
        <dbReference type="SAM" id="MobiDB-lite"/>
    </source>
</evidence>
<evidence type="ECO:0000259" key="10">
    <source>
        <dbReference type="Pfam" id="PF10287"/>
    </source>
</evidence>
<keyword evidence="6" id="KW-0326">Glycosidase</keyword>
<comment type="catalytic activity">
    <reaction evidence="1">
        <text>Hydrolysis of (1-&gt;3)-beta-D-glucosidic linkages in (1-&gt;3)-beta-D-glucans.</text>
        <dbReference type="EC" id="3.2.1.39"/>
    </reaction>
</comment>
<keyword evidence="4 9" id="KW-0732">Signal</keyword>
<dbReference type="GO" id="GO:0042973">
    <property type="term" value="F:glucan endo-1,3-beta-D-glucosidase activity"/>
    <property type="evidence" value="ECO:0007669"/>
    <property type="project" value="UniProtKB-EC"/>
</dbReference>
<name>A0A0D1WAD5_9EURO</name>
<dbReference type="EC" id="3.2.1.39" evidence="3"/>
<dbReference type="AlphaFoldDB" id="A0A0D1WAD5"/>
<keyword evidence="5" id="KW-0378">Hydrolase</keyword>
<feature type="signal peptide" evidence="9">
    <location>
        <begin position="1"/>
        <end position="19"/>
    </location>
</feature>
<evidence type="ECO:0000256" key="9">
    <source>
        <dbReference type="SAM" id="SignalP"/>
    </source>
</evidence>
<feature type="compositionally biased region" description="Low complexity" evidence="8">
    <location>
        <begin position="308"/>
        <end position="352"/>
    </location>
</feature>
<dbReference type="InterPro" id="IPR018807">
    <property type="entry name" value="YJL171C/Tos1_N"/>
</dbReference>
<evidence type="ECO:0000256" key="4">
    <source>
        <dbReference type="ARBA" id="ARBA00022729"/>
    </source>
</evidence>
<protein>
    <recommendedName>
        <fullName evidence="3">glucan endo-1,3-beta-D-glucosidase</fullName>
        <ecNumber evidence="3">3.2.1.39</ecNumber>
    </recommendedName>
</protein>
<dbReference type="Pfam" id="PF10287">
    <property type="entry name" value="YJL171C_Tos1_C"/>
    <property type="match status" value="1"/>
</dbReference>
<feature type="region of interest" description="Disordered" evidence="8">
    <location>
        <begin position="308"/>
        <end position="384"/>
    </location>
</feature>
<dbReference type="EMBL" id="KN846951">
    <property type="protein sequence ID" value="KIV85785.1"/>
    <property type="molecule type" value="Genomic_DNA"/>
</dbReference>
<keyword evidence="7" id="KW-0961">Cell wall biogenesis/degradation</keyword>
<dbReference type="HOGENOM" id="CLU_030276_0_0_1"/>
<evidence type="ECO:0000256" key="6">
    <source>
        <dbReference type="ARBA" id="ARBA00023295"/>
    </source>
</evidence>
<reference evidence="12 13" key="1">
    <citation type="submission" date="2015-01" db="EMBL/GenBank/DDBJ databases">
        <title>The Genome Sequence of Exophiala sideris CBS121828.</title>
        <authorList>
            <consortium name="The Broad Institute Genomics Platform"/>
            <person name="Cuomo C."/>
            <person name="de Hoog S."/>
            <person name="Gorbushina A."/>
            <person name="Stielow B."/>
            <person name="Teixiera M."/>
            <person name="Abouelleil A."/>
            <person name="Chapman S.B."/>
            <person name="Priest M."/>
            <person name="Young S.K."/>
            <person name="Wortman J."/>
            <person name="Nusbaum C."/>
            <person name="Birren B."/>
        </authorList>
    </citation>
    <scope>NUCLEOTIDE SEQUENCE [LARGE SCALE GENOMIC DNA]</scope>
    <source>
        <strain evidence="12 13">CBS 121828</strain>
    </source>
</reference>
<dbReference type="OrthoDB" id="118256at2759"/>
<feature type="chain" id="PRO_5002236071" description="glucan endo-1,3-beta-D-glucosidase" evidence="9">
    <location>
        <begin position="20"/>
        <end position="621"/>
    </location>
</feature>
<feature type="domain" description="Cell wall protein YJL171C/Tos1 C-terminal" evidence="10">
    <location>
        <begin position="384"/>
        <end position="603"/>
    </location>
</feature>
<dbReference type="STRING" id="1016849.A0A0D1WAD5"/>
<sequence length="621" mass="63973">MKYAFIASALLAAAGTAAADCTEDAGNYYCSQVDAISYSNFGTAGQYQEVTYMGDSGQCDFSTKDYSGGMAPFDSEVSWHFRGPIRLKQFAFYSLDSTSSKSKRSYHPGPHMGRYAHQKIHQQQKEARNARTDSVADLEKRGVDWTDATIDGKAVSWTNQWSGHAETSAAAVDATMTETTTTMVWVTATIDGKVVSWTNNYNGATVTSLQTVVSNSQAASAVAATAPSSSTETQPATSAVAATLASSSIETGTVAASSAVTTFVTQTVTSSSLIDSTTTETSSFASYQAASSSEVASTVAASSSAAGAESASTSSSANPSTEAATTVITASSSTSASSADSSSGDSSTEASSRAPSTEVATTATTASSSTSASSAATTSSAGSGSWTRQAYYNAEGGTATGLVFLNHDGGQGSGVFDNVWGNSLSYASSDNSEGVSSPTTLADTLVGDDSEFVIMTDTSCSDGTCGYYRNGTVAYHGFDGASKLFLLEFSMPLSGKTGFNADMPAVWMLNAQVPRTEQYGNCSCWESGCGEFDIFEVLDSGDEKAKSTWHGVNSLGDSDYFARPTSGTMKAAVWLDGSTGTAHIIVLDDSATFDSTITESTVAGYLSSVSSSESITTALPG</sequence>
<evidence type="ECO:0000256" key="3">
    <source>
        <dbReference type="ARBA" id="ARBA00012780"/>
    </source>
</evidence>
<gene>
    <name evidence="12" type="ORF">PV11_01443</name>
</gene>
<dbReference type="GO" id="GO:0009277">
    <property type="term" value="C:fungal-type cell wall"/>
    <property type="evidence" value="ECO:0007669"/>
    <property type="project" value="TreeGrafter"/>
</dbReference>
<evidence type="ECO:0000256" key="2">
    <source>
        <dbReference type="ARBA" id="ARBA00006055"/>
    </source>
</evidence>
<evidence type="ECO:0000256" key="7">
    <source>
        <dbReference type="ARBA" id="ARBA00023316"/>
    </source>
</evidence>
<evidence type="ECO:0000259" key="11">
    <source>
        <dbReference type="Pfam" id="PF10290"/>
    </source>
</evidence>